<sequence length="69" mass="7935">MGKYPSGTQVEVRLRWKESNEIAHCYVLASVTSTLYKQPERCKIAKDILDKLEDMFRGQVILVSTIFLS</sequence>
<accession>A0ABR0MMY4</accession>
<reference evidence="1 2" key="1">
    <citation type="submission" date="2023-03" db="EMBL/GenBank/DDBJ databases">
        <title>WGS of Gossypium arboreum.</title>
        <authorList>
            <person name="Yu D."/>
        </authorList>
    </citation>
    <scope>NUCLEOTIDE SEQUENCE [LARGE SCALE GENOMIC DNA]</scope>
    <source>
        <tissue evidence="1">Leaf</tissue>
    </source>
</reference>
<evidence type="ECO:0000313" key="2">
    <source>
        <dbReference type="Proteomes" id="UP001358586"/>
    </source>
</evidence>
<evidence type="ECO:0000313" key="1">
    <source>
        <dbReference type="EMBL" id="KAK5775268.1"/>
    </source>
</evidence>
<keyword evidence="2" id="KW-1185">Reference proteome</keyword>
<gene>
    <name evidence="1" type="ORF">PVK06_043141</name>
</gene>
<organism evidence="1 2">
    <name type="scientific">Gossypium arboreum</name>
    <name type="common">Tree cotton</name>
    <name type="synonym">Gossypium nanking</name>
    <dbReference type="NCBI Taxonomy" id="29729"/>
    <lineage>
        <taxon>Eukaryota</taxon>
        <taxon>Viridiplantae</taxon>
        <taxon>Streptophyta</taxon>
        <taxon>Embryophyta</taxon>
        <taxon>Tracheophyta</taxon>
        <taxon>Spermatophyta</taxon>
        <taxon>Magnoliopsida</taxon>
        <taxon>eudicotyledons</taxon>
        <taxon>Gunneridae</taxon>
        <taxon>Pentapetalae</taxon>
        <taxon>rosids</taxon>
        <taxon>malvids</taxon>
        <taxon>Malvales</taxon>
        <taxon>Malvaceae</taxon>
        <taxon>Malvoideae</taxon>
        <taxon>Gossypium</taxon>
    </lineage>
</organism>
<comment type="caution">
    <text evidence="1">The sequence shown here is derived from an EMBL/GenBank/DDBJ whole genome shotgun (WGS) entry which is preliminary data.</text>
</comment>
<protein>
    <submittedName>
        <fullName evidence="1">Uncharacterized protein</fullName>
    </submittedName>
</protein>
<dbReference type="Proteomes" id="UP001358586">
    <property type="component" value="Chromosome 12"/>
</dbReference>
<dbReference type="EMBL" id="JARKNE010000012">
    <property type="protein sequence ID" value="KAK5775268.1"/>
    <property type="molecule type" value="Genomic_DNA"/>
</dbReference>
<name>A0ABR0MMY4_GOSAR</name>
<proteinExistence type="predicted"/>